<dbReference type="Proteomes" id="UP001064489">
    <property type="component" value="Chromosome 2"/>
</dbReference>
<dbReference type="GO" id="GO:0004672">
    <property type="term" value="F:protein kinase activity"/>
    <property type="evidence" value="ECO:0007669"/>
    <property type="project" value="InterPro"/>
</dbReference>
<reference evidence="3" key="2">
    <citation type="submission" date="2023-02" db="EMBL/GenBank/DDBJ databases">
        <authorList>
            <person name="Swenson N.G."/>
            <person name="Wegrzyn J.L."/>
            <person name="Mcevoy S.L."/>
        </authorList>
    </citation>
    <scope>NUCLEOTIDE SEQUENCE</scope>
    <source>
        <strain evidence="3">91603</strain>
        <tissue evidence="3">Leaf</tissue>
    </source>
</reference>
<organism evidence="3 4">
    <name type="scientific">Acer negundo</name>
    <name type="common">Box elder</name>
    <dbReference type="NCBI Taxonomy" id="4023"/>
    <lineage>
        <taxon>Eukaryota</taxon>
        <taxon>Viridiplantae</taxon>
        <taxon>Streptophyta</taxon>
        <taxon>Embryophyta</taxon>
        <taxon>Tracheophyta</taxon>
        <taxon>Spermatophyta</taxon>
        <taxon>Magnoliopsida</taxon>
        <taxon>eudicotyledons</taxon>
        <taxon>Gunneridae</taxon>
        <taxon>Pentapetalae</taxon>
        <taxon>rosids</taxon>
        <taxon>malvids</taxon>
        <taxon>Sapindales</taxon>
        <taxon>Sapindaceae</taxon>
        <taxon>Hippocastanoideae</taxon>
        <taxon>Acereae</taxon>
        <taxon>Acer</taxon>
    </lineage>
</organism>
<name>A0AAD5ICI7_ACENE</name>
<dbReference type="PANTHER" id="PTHR45631:SF197">
    <property type="entry name" value="TYROSINE KINASE FAMILY PROTEIN"/>
    <property type="match status" value="1"/>
</dbReference>
<feature type="domain" description="Serine-threonine/tyrosine-protein kinase catalytic" evidence="2">
    <location>
        <begin position="10"/>
        <end position="90"/>
    </location>
</feature>
<dbReference type="Gene3D" id="1.10.510.10">
    <property type="entry name" value="Transferase(Phosphotransferase) domain 1"/>
    <property type="match status" value="1"/>
</dbReference>
<feature type="compositionally biased region" description="Basic and acidic residues" evidence="1">
    <location>
        <begin position="111"/>
        <end position="122"/>
    </location>
</feature>
<reference evidence="3" key="1">
    <citation type="journal article" date="2022" name="Plant J.">
        <title>Strategies of tolerance reflected in two North American maple genomes.</title>
        <authorList>
            <person name="McEvoy S.L."/>
            <person name="Sezen U.U."/>
            <person name="Trouern-Trend A."/>
            <person name="McMahon S.M."/>
            <person name="Schaberg P.G."/>
            <person name="Yang J."/>
            <person name="Wegrzyn J.L."/>
            <person name="Swenson N.G."/>
        </authorList>
    </citation>
    <scope>NUCLEOTIDE SEQUENCE</scope>
    <source>
        <strain evidence="3">91603</strain>
    </source>
</reference>
<evidence type="ECO:0000259" key="2">
    <source>
        <dbReference type="Pfam" id="PF07714"/>
    </source>
</evidence>
<sequence>MLSLSSIQGDKQFQTEVELLLRVHHKNLTTLVGYCDDGTNMGLIYEFMPNGNLESHLLDEGSSTADILSWGGRLRIATETAQGLEYLHSGYQKDIALPNVEDKGQVAGQKSNKEGNGGEDRKRKMVSGCFSKLILCSVAGVLSKRDKNKDSYHHSMKTKPTNGFSCNAKLSLKESLGIDADEGRKVESWSSSKEMDCTDGQLFYFQILKGGNVNRINEVGPEFCINNPKVVKKGPNSKVGFGFVGPDYKAKVDSQLGLEPLNCNGLGDGLVNYQAEVDNFKEGQFQSPMEGGCPDEVSMELPIASNLVIVPVMWDGSIMNFRLAVKGHGMKTRSFKNNFKISWILEE</sequence>
<dbReference type="PANTHER" id="PTHR45631">
    <property type="entry name" value="OS07G0107800 PROTEIN-RELATED"/>
    <property type="match status" value="1"/>
</dbReference>
<dbReference type="SUPFAM" id="SSF56112">
    <property type="entry name" value="Protein kinase-like (PK-like)"/>
    <property type="match status" value="1"/>
</dbReference>
<evidence type="ECO:0000313" key="4">
    <source>
        <dbReference type="Proteomes" id="UP001064489"/>
    </source>
</evidence>
<dbReference type="AlphaFoldDB" id="A0AAD5ICI7"/>
<proteinExistence type="predicted"/>
<keyword evidence="4" id="KW-1185">Reference proteome</keyword>
<accession>A0AAD5ICI7</accession>
<gene>
    <name evidence="3" type="ORF">LWI28_001871</name>
</gene>
<comment type="caution">
    <text evidence="3">The sequence shown here is derived from an EMBL/GenBank/DDBJ whole genome shotgun (WGS) entry which is preliminary data.</text>
</comment>
<evidence type="ECO:0000256" key="1">
    <source>
        <dbReference type="SAM" id="MobiDB-lite"/>
    </source>
</evidence>
<evidence type="ECO:0000313" key="3">
    <source>
        <dbReference type="EMBL" id="KAI9159782.1"/>
    </source>
</evidence>
<dbReference type="Pfam" id="PF07714">
    <property type="entry name" value="PK_Tyr_Ser-Thr"/>
    <property type="match status" value="1"/>
</dbReference>
<dbReference type="EMBL" id="JAJSOW010000106">
    <property type="protein sequence ID" value="KAI9159782.1"/>
    <property type="molecule type" value="Genomic_DNA"/>
</dbReference>
<protein>
    <recommendedName>
        <fullName evidence="2">Serine-threonine/tyrosine-protein kinase catalytic domain-containing protein</fullName>
    </recommendedName>
</protein>
<feature type="region of interest" description="Disordered" evidence="1">
    <location>
        <begin position="102"/>
        <end position="122"/>
    </location>
</feature>
<dbReference type="InterPro" id="IPR011009">
    <property type="entry name" value="Kinase-like_dom_sf"/>
</dbReference>
<dbReference type="InterPro" id="IPR001245">
    <property type="entry name" value="Ser-Thr/Tyr_kinase_cat_dom"/>
</dbReference>